<dbReference type="RefSeq" id="WP_160586488.1">
    <property type="nucleotide sequence ID" value="NZ_BMHN01000001.1"/>
</dbReference>
<gene>
    <name evidence="4" type="ORF">GTQ45_01385</name>
</gene>
<dbReference type="Gene3D" id="2.120.10.30">
    <property type="entry name" value="TolB, C-terminal domain"/>
    <property type="match status" value="1"/>
</dbReference>
<dbReference type="InterPro" id="IPR011041">
    <property type="entry name" value="Quinoprot_gluc/sorb_DH_b-prop"/>
</dbReference>
<comment type="caution">
    <text evidence="4">The sequence shown here is derived from an EMBL/GenBank/DDBJ whole genome shotgun (WGS) entry which is preliminary data.</text>
</comment>
<dbReference type="InterPro" id="IPR011042">
    <property type="entry name" value="6-blade_b-propeller_TolB-like"/>
</dbReference>
<dbReference type="EMBL" id="WXYQ01000001">
    <property type="protein sequence ID" value="NBG94381.1"/>
    <property type="molecule type" value="Genomic_DNA"/>
</dbReference>
<dbReference type="Pfam" id="PF07995">
    <property type="entry name" value="GSDH"/>
    <property type="match status" value="1"/>
</dbReference>
<dbReference type="PANTHER" id="PTHR19328:SF75">
    <property type="entry name" value="ALDOSE SUGAR DEHYDROGENASE YLII"/>
    <property type="match status" value="1"/>
</dbReference>
<feature type="domain" description="Glucose/Sorbosone dehydrogenase" evidence="3">
    <location>
        <begin position="63"/>
        <end position="408"/>
    </location>
</feature>
<evidence type="ECO:0000313" key="5">
    <source>
        <dbReference type="Proteomes" id="UP000470384"/>
    </source>
</evidence>
<keyword evidence="2" id="KW-0732">Signal</keyword>
<evidence type="ECO:0000256" key="2">
    <source>
        <dbReference type="SAM" id="SignalP"/>
    </source>
</evidence>
<evidence type="ECO:0000259" key="3">
    <source>
        <dbReference type="Pfam" id="PF07995"/>
    </source>
</evidence>
<organism evidence="4 5">
    <name type="scientific">Pyruvatibacter mobilis</name>
    <dbReference type="NCBI Taxonomy" id="1712261"/>
    <lineage>
        <taxon>Bacteria</taxon>
        <taxon>Pseudomonadati</taxon>
        <taxon>Pseudomonadota</taxon>
        <taxon>Alphaproteobacteria</taxon>
        <taxon>Hyphomicrobiales</taxon>
        <taxon>Parvibaculaceae</taxon>
        <taxon>Pyruvatibacter</taxon>
    </lineage>
</organism>
<feature type="region of interest" description="Disordered" evidence="1">
    <location>
        <begin position="483"/>
        <end position="505"/>
    </location>
</feature>
<feature type="signal peptide" evidence="2">
    <location>
        <begin position="1"/>
        <end position="38"/>
    </location>
</feature>
<dbReference type="GeneID" id="300656438"/>
<reference evidence="4 5" key="1">
    <citation type="journal article" date="2016" name="Int. J. Syst. Evol. Microbiol.">
        <title>Pyruvatibacter mobilis gen. nov., sp. nov., a marine bacterium from the culture broth of Picochlorum sp. 122.</title>
        <authorList>
            <person name="Wang G."/>
            <person name="Tang M."/>
            <person name="Wu H."/>
            <person name="Dai S."/>
            <person name="Li T."/>
            <person name="Chen C."/>
            <person name="He H."/>
            <person name="Fan J."/>
            <person name="Xiang W."/>
            <person name="Li X."/>
        </authorList>
    </citation>
    <scope>NUCLEOTIDE SEQUENCE [LARGE SCALE GENOMIC DNA]</scope>
    <source>
        <strain evidence="4 5">GYP-11</strain>
    </source>
</reference>
<proteinExistence type="predicted"/>
<evidence type="ECO:0000313" key="4">
    <source>
        <dbReference type="EMBL" id="NBG94381.1"/>
    </source>
</evidence>
<dbReference type="Proteomes" id="UP000470384">
    <property type="component" value="Unassembled WGS sequence"/>
</dbReference>
<protein>
    <submittedName>
        <fullName evidence="4">PQQ-dependent sugar dehydrogenase</fullName>
    </submittedName>
</protein>
<keyword evidence="5" id="KW-1185">Reference proteome</keyword>
<sequence length="505" mass="53081">MAKAFTRAAPGAATMQAGAFAAPALMALALVAAGSAFAAEPSPQNVTVAPDGQFTVETVAEGLDHPWAIAFLPDDDMLVTELTGQLRLIDDGVLAEAPVSGVPEAYFTAIGQGGLSDVVLHPDFETNQLVYLTYSAQRDEGNTLVVGRGTYSDGALQDFEEVFEADAYRTTNVHYGARLAFLPDGSFVVTSGDGFDYREQAQYNSDHFGTVIRLNEDGSVPADNPYVGDDAARDEIFSFGHRNPQAILHDPETGRIYANEHGAQGGDEINVIEPGGNYGWPLATYGLNYTGAYVSPLTEFEGSSQPMTWWTPSIAPSAMEIVSGRAFADWEGDLLVTALAAGNVTDLAKYNLRRVIIDGGDLQGEEAIRVAVPGAEDDDATPRLRDVALAPDGSIYVLTDGEGGHVLRLVPAGGMPQASLEDAQQAVKDASEAVMEAVRKTAEEAAAVVEKAIDENKDDVAAAVNDAMEATAEAVKEAADAVKDAVEDANTSGASGDVSDEAARN</sequence>
<dbReference type="PANTHER" id="PTHR19328">
    <property type="entry name" value="HEDGEHOG-INTERACTING PROTEIN"/>
    <property type="match status" value="1"/>
</dbReference>
<dbReference type="InterPro" id="IPR012938">
    <property type="entry name" value="Glc/Sorbosone_DH"/>
</dbReference>
<evidence type="ECO:0000256" key="1">
    <source>
        <dbReference type="SAM" id="MobiDB-lite"/>
    </source>
</evidence>
<dbReference type="AlphaFoldDB" id="A0A845Q8J3"/>
<name>A0A845Q8J3_9HYPH</name>
<feature type="chain" id="PRO_5032446616" evidence="2">
    <location>
        <begin position="39"/>
        <end position="505"/>
    </location>
</feature>
<accession>A0A845Q8J3</accession>
<dbReference type="SUPFAM" id="SSF50952">
    <property type="entry name" value="Soluble quinoprotein glucose dehydrogenase"/>
    <property type="match status" value="1"/>
</dbReference>
<dbReference type="OrthoDB" id="9770043at2"/>